<dbReference type="PANTHER" id="PTHR34227">
    <property type="entry name" value="CHAPERONE PROTEIN YCDY"/>
    <property type="match status" value="1"/>
</dbReference>
<organism evidence="2 3">
    <name type="scientific">Desulfurispirillum indicum (strain ATCC BAA-1389 / DSM 22839 / S5)</name>
    <dbReference type="NCBI Taxonomy" id="653733"/>
    <lineage>
        <taxon>Bacteria</taxon>
        <taxon>Pseudomonadati</taxon>
        <taxon>Chrysiogenota</taxon>
        <taxon>Chrysiogenia</taxon>
        <taxon>Chrysiogenales</taxon>
        <taxon>Chrysiogenaceae</taxon>
        <taxon>Desulfurispirillum</taxon>
    </lineage>
</organism>
<gene>
    <name evidence="2" type="ordered locus">Selin_2610</name>
</gene>
<dbReference type="InParanoid" id="E6W6I6"/>
<dbReference type="Pfam" id="PF02613">
    <property type="entry name" value="Nitrate_red_del"/>
    <property type="match status" value="1"/>
</dbReference>
<dbReference type="eggNOG" id="COG3381">
    <property type="taxonomic scope" value="Bacteria"/>
</dbReference>
<reference evidence="2 3" key="1">
    <citation type="submission" date="2010-12" db="EMBL/GenBank/DDBJ databases">
        <title>Complete sequence of Desulfurispirillum indicum S5.</title>
        <authorList>
            <consortium name="US DOE Joint Genome Institute"/>
            <person name="Lucas S."/>
            <person name="Copeland A."/>
            <person name="Lapidus A."/>
            <person name="Cheng J.-F."/>
            <person name="Goodwin L."/>
            <person name="Pitluck S."/>
            <person name="Chertkov O."/>
            <person name="Held B."/>
            <person name="Detter J.C."/>
            <person name="Han C."/>
            <person name="Tapia R."/>
            <person name="Land M."/>
            <person name="Hauser L."/>
            <person name="Kyrpides N."/>
            <person name="Ivanova N."/>
            <person name="Mikhailova N."/>
            <person name="Haggblom M."/>
            <person name="Rauschenbach I."/>
            <person name="Bini E."/>
            <person name="Woyke T."/>
        </authorList>
    </citation>
    <scope>NUCLEOTIDE SEQUENCE [LARGE SCALE GENOMIC DNA]</scope>
    <source>
        <strain evidence="3">ATCC BAA-1389 / DSM 22839 / S5</strain>
    </source>
</reference>
<keyword evidence="1" id="KW-0143">Chaperone</keyword>
<sequence length="165" mass="18579">MLVGAEDLAHELLKVADTFAYPAEAWAQAAGFELNDLESIYVRLFVNDLGGVKAPPFAGCYLDVNRLDFMEAFSGLARSSGIELDRSYPPDYIPMMLEVLAMMIKNEMAPEHVKVHLEDYFSLWPEAFVQRLQSHDDSGLYLEAARYLQQLLEDLASISSRKISI</sequence>
<name>E6W6I6_DESIS</name>
<dbReference type="HOGENOM" id="CLU_1608192_0_0_0"/>
<dbReference type="PANTHER" id="PTHR34227:SF1">
    <property type="entry name" value="DIMETHYL SULFOXIDE REDUCTASE CHAPERONE-RELATED"/>
    <property type="match status" value="1"/>
</dbReference>
<dbReference type="SUPFAM" id="SSF89155">
    <property type="entry name" value="TorD-like"/>
    <property type="match status" value="1"/>
</dbReference>
<evidence type="ECO:0000256" key="1">
    <source>
        <dbReference type="ARBA" id="ARBA00023186"/>
    </source>
</evidence>
<evidence type="ECO:0000313" key="3">
    <source>
        <dbReference type="Proteomes" id="UP000002572"/>
    </source>
</evidence>
<dbReference type="InterPro" id="IPR050289">
    <property type="entry name" value="TorD/DmsD_chaperones"/>
</dbReference>
<protein>
    <submittedName>
        <fullName evidence="2">Uncharacterized component of anaerobic dehydrogenase-like protein</fullName>
    </submittedName>
</protein>
<evidence type="ECO:0000313" key="2">
    <source>
        <dbReference type="EMBL" id="ADU67321.1"/>
    </source>
</evidence>
<dbReference type="AlphaFoldDB" id="E6W6I6"/>
<proteinExistence type="predicted"/>
<dbReference type="Gene3D" id="1.10.3480.10">
    <property type="entry name" value="TorD-like"/>
    <property type="match status" value="1"/>
</dbReference>
<dbReference type="Proteomes" id="UP000002572">
    <property type="component" value="Chromosome"/>
</dbReference>
<dbReference type="KEGG" id="din:Selin_2610"/>
<dbReference type="InterPro" id="IPR020945">
    <property type="entry name" value="DMSO/NO3_reduct_chaperone"/>
</dbReference>
<dbReference type="EMBL" id="CP002432">
    <property type="protein sequence ID" value="ADU67321.1"/>
    <property type="molecule type" value="Genomic_DNA"/>
</dbReference>
<dbReference type="InterPro" id="IPR036411">
    <property type="entry name" value="TorD-like_sf"/>
</dbReference>
<accession>E6W6I6</accession>
<keyword evidence="3" id="KW-1185">Reference proteome</keyword>
<dbReference type="STRING" id="653733.Selin_2610"/>